<gene>
    <name evidence="1" type="ORF">FOF52_07845</name>
</gene>
<protein>
    <submittedName>
        <fullName evidence="1">Nucleotidyl transferase AbiEii/AbiGii toxin family protein</fullName>
    </submittedName>
</protein>
<dbReference type="EMBL" id="CP051627">
    <property type="protein sequence ID" value="UPT20885.1"/>
    <property type="molecule type" value="Genomic_DNA"/>
</dbReference>
<dbReference type="InterPro" id="IPR014942">
    <property type="entry name" value="AbiEii"/>
</dbReference>
<reference evidence="1 2" key="1">
    <citation type="submission" date="2020-04" db="EMBL/GenBank/DDBJ databases">
        <title>Thermobifida alba genome sequencing and assembly.</title>
        <authorList>
            <person name="Luzics S."/>
            <person name="Horvath B."/>
            <person name="Nagy I."/>
            <person name="Toth A."/>
            <person name="Nagy I."/>
            <person name="Kukolya J."/>
        </authorList>
    </citation>
    <scope>NUCLEOTIDE SEQUENCE [LARGE SCALE GENOMIC DNA]</scope>
    <source>
        <strain evidence="1 2">DSM 43795</strain>
    </source>
</reference>
<keyword evidence="1" id="KW-0808">Transferase</keyword>
<evidence type="ECO:0000313" key="1">
    <source>
        <dbReference type="EMBL" id="UPT20885.1"/>
    </source>
</evidence>
<proteinExistence type="predicted"/>
<dbReference type="GO" id="GO:0016740">
    <property type="term" value="F:transferase activity"/>
    <property type="evidence" value="ECO:0007669"/>
    <property type="project" value="UniProtKB-KW"/>
</dbReference>
<keyword evidence="2" id="KW-1185">Reference proteome</keyword>
<organism evidence="1 2">
    <name type="scientific">Thermobifida alba</name>
    <name type="common">Thermomonospora alba</name>
    <dbReference type="NCBI Taxonomy" id="53522"/>
    <lineage>
        <taxon>Bacteria</taxon>
        <taxon>Bacillati</taxon>
        <taxon>Actinomycetota</taxon>
        <taxon>Actinomycetes</taxon>
        <taxon>Streptosporangiales</taxon>
        <taxon>Nocardiopsidaceae</taxon>
        <taxon>Thermobifida</taxon>
    </lineage>
</organism>
<sequence>MTSVPTGEFETHLTVSPVDGDREEDLGRWAAERGLKYTRILLERGRSADQPMLTFTASGSFAEQREAAARHAAELAGLGWPVVRTKIEAAPWNPGVPQTDAEAVANRPDQYFEHHVKLLLDDDALERVRETARRHDAHLSRNARRRRSDGRHERFVTQRGYRIGAEKAHRRLDALLAALAELGVTVLEVEREFVVLDDRLSLDEGWSTPGQTSWEASLSRLAVPEDTPVPEAGAPGFPATYQPVTDGEQARQRPVFDPATQHFDRAFRAGEPVFAVPATAARWHAARRSVREHLLRLVSASAWAGHLVLRGSALMPTWVGEEARDPGDLDWVVLPPDLGIADPRAAELLDGLVAAVRDSPAAPGGVLLDADGAVVEDIWTYDRVPGRRLLLRWSCAGLPDGALQLDFVFGEHLPEPAVTTRVPTADGEGVSLLAASPELSLAWKLLWLHDDMYPQGKDLYDAVLLAERYTPPRDLLRRVLAAAEYPVEGLTAKAVMGWEVDWAEFAAEYPDVPGDAVSWKRRLAAALGPVLD</sequence>
<dbReference type="Pfam" id="PF08843">
    <property type="entry name" value="AbiEii"/>
    <property type="match status" value="1"/>
</dbReference>
<dbReference type="RefSeq" id="WP_248593174.1">
    <property type="nucleotide sequence ID" value="NZ_BAABEB010000027.1"/>
</dbReference>
<accession>A0ABY4L3L8</accession>
<name>A0ABY4L3L8_THEAE</name>
<dbReference type="Proteomes" id="UP000832041">
    <property type="component" value="Chromosome"/>
</dbReference>
<evidence type="ECO:0000313" key="2">
    <source>
        <dbReference type="Proteomes" id="UP000832041"/>
    </source>
</evidence>